<dbReference type="EMBL" id="DS016987">
    <property type="protein sequence ID" value="KMU85029.1"/>
    <property type="molecule type" value="Genomic_DNA"/>
</dbReference>
<reference evidence="2" key="1">
    <citation type="journal article" date="2010" name="Genome Res.">
        <title>Population genomic sequencing of Coccidioides fungi reveals recent hybridization and transposon control.</title>
        <authorList>
            <person name="Neafsey D.E."/>
            <person name="Barker B.M."/>
            <person name="Sharpton T.J."/>
            <person name="Stajich J.E."/>
            <person name="Park D.J."/>
            <person name="Whiston E."/>
            <person name="Hung C.-Y."/>
            <person name="McMahan C."/>
            <person name="White J."/>
            <person name="Sykes S."/>
            <person name="Heiman D."/>
            <person name="Young S."/>
            <person name="Zeng Q."/>
            <person name="Abouelleil A."/>
            <person name="Aftuck L."/>
            <person name="Bessette D."/>
            <person name="Brown A."/>
            <person name="FitzGerald M."/>
            <person name="Lui A."/>
            <person name="Macdonald J.P."/>
            <person name="Priest M."/>
            <person name="Orbach M.J."/>
            <person name="Galgiani J.N."/>
            <person name="Kirkland T.N."/>
            <person name="Cole G.T."/>
            <person name="Birren B.W."/>
            <person name="Henn M.R."/>
            <person name="Taylor J.W."/>
            <person name="Rounsley S.D."/>
        </authorList>
    </citation>
    <scope>NUCLEOTIDE SEQUENCE [LARGE SCALE GENOMIC DNA]</scope>
    <source>
        <strain evidence="2">H538.4</strain>
    </source>
</reference>
<dbReference type="AlphaFoldDB" id="A0A0J8RM42"/>
<accession>A0A0J8RM42</accession>
<dbReference type="VEuPathDB" id="FungiDB:CIHG_02812"/>
<evidence type="ECO:0000313" key="2">
    <source>
        <dbReference type="Proteomes" id="UP000054563"/>
    </source>
</evidence>
<protein>
    <submittedName>
        <fullName evidence="1">Uncharacterized protein</fullName>
    </submittedName>
</protein>
<gene>
    <name evidence="1" type="ORF">CIHG_02812</name>
</gene>
<proteinExistence type="predicted"/>
<organism evidence="1 2">
    <name type="scientific">Coccidioides immitis H538.4</name>
    <dbReference type="NCBI Taxonomy" id="396776"/>
    <lineage>
        <taxon>Eukaryota</taxon>
        <taxon>Fungi</taxon>
        <taxon>Dikarya</taxon>
        <taxon>Ascomycota</taxon>
        <taxon>Pezizomycotina</taxon>
        <taxon>Eurotiomycetes</taxon>
        <taxon>Eurotiomycetidae</taxon>
        <taxon>Onygenales</taxon>
        <taxon>Onygenaceae</taxon>
        <taxon>Coccidioides</taxon>
    </lineage>
</organism>
<evidence type="ECO:0000313" key="1">
    <source>
        <dbReference type="EMBL" id="KMU85029.1"/>
    </source>
</evidence>
<sequence length="126" mass="14604">MRSEERSYVDGPVADLWNSVRREKHLENWFEARYGVRSARIYLKGRSTAAMITFRKSRLILTEKSSCARKSVDICPSIEAVHPYTHERPTAMYIAPSCRNNPITLRSSRLVNQTVVIREFQGLQVF</sequence>
<name>A0A0J8RM42_COCIT</name>
<dbReference type="Proteomes" id="UP000054563">
    <property type="component" value="Unassembled WGS sequence"/>
</dbReference>